<accession>A0A9P9GRY4</accession>
<protein>
    <submittedName>
        <fullName evidence="1">Uncharacterized protein</fullName>
    </submittedName>
</protein>
<dbReference type="AlphaFoldDB" id="A0A9P9GRY4"/>
<proteinExistence type="predicted"/>
<organism evidence="1 2">
    <name type="scientific">Fusarium redolens</name>
    <dbReference type="NCBI Taxonomy" id="48865"/>
    <lineage>
        <taxon>Eukaryota</taxon>
        <taxon>Fungi</taxon>
        <taxon>Dikarya</taxon>
        <taxon>Ascomycota</taxon>
        <taxon>Pezizomycotina</taxon>
        <taxon>Sordariomycetes</taxon>
        <taxon>Hypocreomycetidae</taxon>
        <taxon>Hypocreales</taxon>
        <taxon>Nectriaceae</taxon>
        <taxon>Fusarium</taxon>
        <taxon>Fusarium redolens species complex</taxon>
    </lineage>
</organism>
<dbReference type="OrthoDB" id="5086491at2759"/>
<gene>
    <name evidence="1" type="ORF">BKA55DRAFT_575193</name>
</gene>
<sequence length="66" mass="7814">MCKHYITTTRCRGCGHCVDIDFHDTYCDAYKKSKDCRRKVQHEQKEVDASKCDECKQRRKKRQASG</sequence>
<dbReference type="Proteomes" id="UP000720189">
    <property type="component" value="Unassembled WGS sequence"/>
</dbReference>
<keyword evidence="2" id="KW-1185">Reference proteome</keyword>
<evidence type="ECO:0000313" key="2">
    <source>
        <dbReference type="Proteomes" id="UP000720189"/>
    </source>
</evidence>
<evidence type="ECO:0000313" key="1">
    <source>
        <dbReference type="EMBL" id="KAH7243620.1"/>
    </source>
</evidence>
<dbReference type="RefSeq" id="XP_046047113.1">
    <property type="nucleotide sequence ID" value="XM_046193369.1"/>
</dbReference>
<dbReference type="EMBL" id="JAGMUX010000012">
    <property type="protein sequence ID" value="KAH7243620.1"/>
    <property type="molecule type" value="Genomic_DNA"/>
</dbReference>
<reference evidence="1" key="1">
    <citation type="journal article" date="2021" name="Nat. Commun.">
        <title>Genetic determinants of endophytism in the Arabidopsis root mycobiome.</title>
        <authorList>
            <person name="Mesny F."/>
            <person name="Miyauchi S."/>
            <person name="Thiergart T."/>
            <person name="Pickel B."/>
            <person name="Atanasova L."/>
            <person name="Karlsson M."/>
            <person name="Huettel B."/>
            <person name="Barry K.W."/>
            <person name="Haridas S."/>
            <person name="Chen C."/>
            <person name="Bauer D."/>
            <person name="Andreopoulos W."/>
            <person name="Pangilinan J."/>
            <person name="LaButti K."/>
            <person name="Riley R."/>
            <person name="Lipzen A."/>
            <person name="Clum A."/>
            <person name="Drula E."/>
            <person name="Henrissat B."/>
            <person name="Kohler A."/>
            <person name="Grigoriev I.V."/>
            <person name="Martin F.M."/>
            <person name="Hacquard S."/>
        </authorList>
    </citation>
    <scope>NUCLEOTIDE SEQUENCE</scope>
    <source>
        <strain evidence="1">MPI-CAGE-AT-0023</strain>
    </source>
</reference>
<name>A0A9P9GRY4_FUSRE</name>
<comment type="caution">
    <text evidence="1">The sequence shown here is derived from an EMBL/GenBank/DDBJ whole genome shotgun (WGS) entry which is preliminary data.</text>
</comment>
<dbReference type="GeneID" id="70223323"/>